<organism evidence="6 7">
    <name type="scientific">Clostridium sporogenes</name>
    <dbReference type="NCBI Taxonomy" id="1509"/>
    <lineage>
        <taxon>Bacteria</taxon>
        <taxon>Bacillati</taxon>
        <taxon>Bacillota</taxon>
        <taxon>Clostridia</taxon>
        <taxon>Eubacteriales</taxon>
        <taxon>Clostridiaceae</taxon>
        <taxon>Clostridium</taxon>
    </lineage>
</organism>
<sequence length="456" mass="52125">MNNISDDYKIISYYEEKKLLNKDMYFTAVQICENSFYKDYIMYENNGELSIGIGRFATVIATPDKVTVELMGKTSTFDNEDINTTLHNAFMSIPLKNWRAYGIANFGLAYYNYGLHLTKEDNSLLKMLIPKLEIRLKNGEILIRALNSEDLVKMNEFVEKLNRDIKKEYELEHRIEKSKMMKVNIFDEKAEYYKSIVKKAVEEIKDKKYEKVILSRRILIDEKLDILGSYVAGRRVNNPARSYILNLQGLQVIGYSPETVAEVNKDGVVSTFPLAGTRAVGISEDETNKLKEELLRDPKEIAEHAVSVKLAYEELEKVCELNSVHVNEFMSVLKRGTVQHLASRLKGKLKKEYNEWHGFNALFPAVTASGIPKKEAIEAIERLEEEPRNLYSGSVLTYDSDGTIDAALVLRSIYQDDKHTWLRAGAGIVELSLPERELVETCEKLSSVSKKLISIE</sequence>
<dbReference type="GO" id="GO:0000162">
    <property type="term" value="P:L-tryptophan biosynthetic process"/>
    <property type="evidence" value="ECO:0007669"/>
    <property type="project" value="TreeGrafter"/>
</dbReference>
<evidence type="ECO:0000256" key="4">
    <source>
        <dbReference type="ARBA" id="ARBA00023239"/>
    </source>
</evidence>
<dbReference type="AlphaFoldDB" id="A0A6B4UHK9"/>
<keyword evidence="2" id="KW-0479">Metal-binding</keyword>
<dbReference type="InterPro" id="IPR019999">
    <property type="entry name" value="Anth_synth_I-like"/>
</dbReference>
<dbReference type="Proteomes" id="UP000486601">
    <property type="component" value="Unassembled WGS sequence"/>
</dbReference>
<proteinExistence type="predicted"/>
<dbReference type="GO" id="GO:0046872">
    <property type="term" value="F:metal ion binding"/>
    <property type="evidence" value="ECO:0007669"/>
    <property type="project" value="UniProtKB-KW"/>
</dbReference>
<evidence type="ECO:0000259" key="5">
    <source>
        <dbReference type="Pfam" id="PF00425"/>
    </source>
</evidence>
<dbReference type="PANTHER" id="PTHR11236:SF48">
    <property type="entry name" value="ISOCHORISMATE SYNTHASE MENF"/>
    <property type="match status" value="1"/>
</dbReference>
<name>A0A6B4UHK9_CLOSG</name>
<evidence type="ECO:0000313" key="7">
    <source>
        <dbReference type="Proteomes" id="UP000486601"/>
    </source>
</evidence>
<accession>A0A6B4UHK9</accession>
<evidence type="ECO:0000256" key="1">
    <source>
        <dbReference type="ARBA" id="ARBA00001946"/>
    </source>
</evidence>
<dbReference type="Pfam" id="PF00425">
    <property type="entry name" value="Chorismate_bind"/>
    <property type="match status" value="1"/>
</dbReference>
<dbReference type="RefSeq" id="WP_003496157.1">
    <property type="nucleotide sequence ID" value="NZ_CP082943.1"/>
</dbReference>
<dbReference type="PANTHER" id="PTHR11236">
    <property type="entry name" value="AMINOBENZOATE/ANTHRANILATE SYNTHASE"/>
    <property type="match status" value="1"/>
</dbReference>
<dbReference type="InterPro" id="IPR015890">
    <property type="entry name" value="Chorismate_C"/>
</dbReference>
<evidence type="ECO:0000256" key="3">
    <source>
        <dbReference type="ARBA" id="ARBA00022842"/>
    </source>
</evidence>
<feature type="domain" description="Chorismate-utilising enzyme C-terminal" evidence="5">
    <location>
        <begin position="191"/>
        <end position="444"/>
    </location>
</feature>
<reference evidence="6 7" key="1">
    <citation type="submission" date="2019-04" db="EMBL/GenBank/DDBJ databases">
        <title>Genome sequencing of Clostridium botulinum Groups I-IV and Clostridium butyricum.</title>
        <authorList>
            <person name="Brunt J."/>
            <person name="Van Vliet A.H.M."/>
            <person name="Stringer S.C."/>
            <person name="Carter A.T."/>
            <person name="Peck M.W."/>
        </authorList>
    </citation>
    <scope>NUCLEOTIDE SEQUENCE [LARGE SCALE GENOMIC DNA]</scope>
    <source>
        <strain evidence="6 7">IFR 18/108</strain>
    </source>
</reference>
<dbReference type="SUPFAM" id="SSF56322">
    <property type="entry name" value="ADC synthase"/>
    <property type="match status" value="1"/>
</dbReference>
<evidence type="ECO:0000256" key="2">
    <source>
        <dbReference type="ARBA" id="ARBA00022723"/>
    </source>
</evidence>
<dbReference type="InterPro" id="IPR019996">
    <property type="entry name" value="Salicylate_synthase"/>
</dbReference>
<comment type="cofactor">
    <cofactor evidence="1">
        <name>Mg(2+)</name>
        <dbReference type="ChEBI" id="CHEBI:18420"/>
    </cofactor>
</comment>
<keyword evidence="3" id="KW-0460">Magnesium</keyword>
<keyword evidence="4" id="KW-0456">Lyase</keyword>
<evidence type="ECO:0000313" key="6">
    <source>
        <dbReference type="EMBL" id="NFR61495.1"/>
    </source>
</evidence>
<comment type="caution">
    <text evidence="6">The sequence shown here is derived from an EMBL/GenBank/DDBJ whole genome shotgun (WGS) entry which is preliminary data.</text>
</comment>
<dbReference type="EMBL" id="SXCS01000004">
    <property type="protein sequence ID" value="NFR61495.1"/>
    <property type="molecule type" value="Genomic_DNA"/>
</dbReference>
<dbReference type="PRINTS" id="PR00095">
    <property type="entry name" value="ANTSNTHASEI"/>
</dbReference>
<protein>
    <submittedName>
        <fullName evidence="6">Salicylate synthase</fullName>
    </submittedName>
</protein>
<gene>
    <name evidence="6" type="ORF">FDF70_08340</name>
</gene>
<dbReference type="InterPro" id="IPR005801">
    <property type="entry name" value="ADC_synthase"/>
</dbReference>
<dbReference type="Gene3D" id="3.60.120.10">
    <property type="entry name" value="Anthranilate synthase"/>
    <property type="match status" value="1"/>
</dbReference>
<dbReference type="GO" id="GO:0008909">
    <property type="term" value="F:isochorismate synthase activity"/>
    <property type="evidence" value="ECO:0007669"/>
    <property type="project" value="InterPro"/>
</dbReference>
<dbReference type="GO" id="GO:0016833">
    <property type="term" value="F:oxo-acid-lyase activity"/>
    <property type="evidence" value="ECO:0007669"/>
    <property type="project" value="InterPro"/>
</dbReference>
<dbReference type="NCBIfam" id="TIGR03494">
    <property type="entry name" value="salicyl_syn"/>
    <property type="match status" value="1"/>
</dbReference>